<name>A0A1J6W6S4_9BACI</name>
<evidence type="ECO:0000313" key="4">
    <source>
        <dbReference type="EMBL" id="OIU73298.1"/>
    </source>
</evidence>
<evidence type="ECO:0000259" key="3">
    <source>
        <dbReference type="Pfam" id="PF00881"/>
    </source>
</evidence>
<dbReference type="SUPFAM" id="SSF55469">
    <property type="entry name" value="FMN-dependent nitroreductase-like"/>
    <property type="match status" value="1"/>
</dbReference>
<dbReference type="AlphaFoldDB" id="A0A1J6W6S4"/>
<dbReference type="CDD" id="cd02137">
    <property type="entry name" value="MhqN-like"/>
    <property type="match status" value="1"/>
</dbReference>
<comment type="similarity">
    <text evidence="1">Belongs to the nitroreductase family.</text>
</comment>
<dbReference type="RefSeq" id="WP_071616836.1">
    <property type="nucleotide sequence ID" value="NZ_MINN01000011.1"/>
</dbReference>
<protein>
    <submittedName>
        <fullName evidence="4">NAD(P)H nitroreductase</fullName>
    </submittedName>
</protein>
<keyword evidence="2" id="KW-0560">Oxidoreductase</keyword>
<dbReference type="InterPro" id="IPR029479">
    <property type="entry name" value="Nitroreductase"/>
</dbReference>
<evidence type="ECO:0000256" key="2">
    <source>
        <dbReference type="ARBA" id="ARBA00023002"/>
    </source>
</evidence>
<dbReference type="InterPro" id="IPR000415">
    <property type="entry name" value="Nitroreductase-like"/>
</dbReference>
<dbReference type="Proteomes" id="UP000182062">
    <property type="component" value="Unassembled WGS sequence"/>
</dbReference>
<gene>
    <name evidence="4" type="ORF">BHE18_14645</name>
</gene>
<accession>A0A1J6W6S4</accession>
<feature type="domain" description="Nitroreductase" evidence="3">
    <location>
        <begin position="11"/>
        <end position="184"/>
    </location>
</feature>
<dbReference type="PANTHER" id="PTHR43673:SF3">
    <property type="entry name" value="NAD(P)H NITROREDUCTASE YODC-RELATED"/>
    <property type="match status" value="1"/>
</dbReference>
<keyword evidence="5" id="KW-1185">Reference proteome</keyword>
<organism evidence="4 5">
    <name type="scientific">Rossellomorea aquimaris</name>
    <dbReference type="NCBI Taxonomy" id="189382"/>
    <lineage>
        <taxon>Bacteria</taxon>
        <taxon>Bacillati</taxon>
        <taxon>Bacillota</taxon>
        <taxon>Bacilli</taxon>
        <taxon>Bacillales</taxon>
        <taxon>Bacillaceae</taxon>
        <taxon>Rossellomorea</taxon>
    </lineage>
</organism>
<reference evidence="4 5" key="1">
    <citation type="submission" date="2016-09" db="EMBL/GenBank/DDBJ databases">
        <title>Bacillus aquimaris SAMM genome sequence reveals colonization and biosurfactant production capacities.</title>
        <authorList>
            <person name="Waghmode S.R."/>
            <person name="Suryavanshi M.V."/>
        </authorList>
    </citation>
    <scope>NUCLEOTIDE SEQUENCE [LARGE SCALE GENOMIC DNA]</scope>
    <source>
        <strain evidence="4 5">SAMM</strain>
    </source>
</reference>
<dbReference type="EMBL" id="MINN01000011">
    <property type="protein sequence ID" value="OIU73298.1"/>
    <property type="molecule type" value="Genomic_DNA"/>
</dbReference>
<dbReference type="GO" id="GO:0016491">
    <property type="term" value="F:oxidoreductase activity"/>
    <property type="evidence" value="ECO:0007669"/>
    <property type="project" value="UniProtKB-KW"/>
</dbReference>
<dbReference type="PANTHER" id="PTHR43673">
    <property type="entry name" value="NAD(P)H NITROREDUCTASE YDGI-RELATED"/>
    <property type="match status" value="1"/>
</dbReference>
<dbReference type="OrthoDB" id="9782629at2"/>
<dbReference type="Pfam" id="PF00881">
    <property type="entry name" value="Nitroreductase"/>
    <property type="match status" value="1"/>
</dbReference>
<proteinExistence type="inferred from homology"/>
<dbReference type="Gene3D" id="3.40.109.10">
    <property type="entry name" value="NADH Oxidase"/>
    <property type="match status" value="1"/>
</dbReference>
<evidence type="ECO:0000313" key="5">
    <source>
        <dbReference type="Proteomes" id="UP000182062"/>
    </source>
</evidence>
<sequence>MIMTDFFQVAEERRSTKVYNPEVEIPREELVEILQVAGKAPSAWNLQHWQFLVFDRKEVQERLLPIAYNQQQVVDASAVVAVLGDLEADKKIDPVLDPSIERGEMTPELKEILSKQIKGAYSRDLYPRDAAFSNASLAAMQLMLAAKAKGWDTCPIGGFNPSALVSQFNVSERYLPIMLITIGKPLKEARKTDRLDIRNLIDWAE</sequence>
<evidence type="ECO:0000256" key="1">
    <source>
        <dbReference type="ARBA" id="ARBA00007118"/>
    </source>
</evidence>
<comment type="caution">
    <text evidence="4">The sequence shown here is derived from an EMBL/GenBank/DDBJ whole genome shotgun (WGS) entry which is preliminary data.</text>
</comment>